<comment type="caution">
    <text evidence="8">The sequence shown here is derived from an EMBL/GenBank/DDBJ whole genome shotgun (WGS) entry which is preliminary data.</text>
</comment>
<dbReference type="GO" id="GO:0005886">
    <property type="term" value="C:plasma membrane"/>
    <property type="evidence" value="ECO:0007669"/>
    <property type="project" value="TreeGrafter"/>
</dbReference>
<organism evidence="8 9">
    <name type="scientific">Albula goreensis</name>
    <dbReference type="NCBI Taxonomy" id="1534307"/>
    <lineage>
        <taxon>Eukaryota</taxon>
        <taxon>Metazoa</taxon>
        <taxon>Chordata</taxon>
        <taxon>Craniata</taxon>
        <taxon>Vertebrata</taxon>
        <taxon>Euteleostomi</taxon>
        <taxon>Actinopterygii</taxon>
        <taxon>Neopterygii</taxon>
        <taxon>Teleostei</taxon>
        <taxon>Albuliformes</taxon>
        <taxon>Albulidae</taxon>
        <taxon>Albula</taxon>
    </lineage>
</organism>
<sequence length="235" mass="25288">MTATEKDTESGRATEKKGLSVRSANASGFEQNATNYGIHPHPLLVPSSLKINTDPDKTKRMCGMDVDLGDEGAGEEEKEQDDEYGVGERVRMLPPPTAHSGEGVWGGQRGPVSRLVWGVALALWNVAVAVLCVLVLAGVFALVLLPAALLLCAGFLCHSRVLNSPSPLCRYLDDNSCSALIILGFVMMSPLVVVAAATFCSLVRRLHLLLLFQPMARACYRGGGWGWGRNVRAWV</sequence>
<dbReference type="EMBL" id="JAERUA010000014">
    <property type="protein sequence ID" value="KAI1890777.1"/>
    <property type="molecule type" value="Genomic_DNA"/>
</dbReference>
<protein>
    <submittedName>
        <fullName evidence="8">Uncharacterized protein</fullName>
    </submittedName>
</protein>
<feature type="transmembrane region" description="Helical" evidence="7">
    <location>
        <begin position="181"/>
        <end position="203"/>
    </location>
</feature>
<evidence type="ECO:0000256" key="6">
    <source>
        <dbReference type="SAM" id="MobiDB-lite"/>
    </source>
</evidence>
<keyword evidence="5 7" id="KW-0472">Membrane</keyword>
<feature type="transmembrane region" description="Helical" evidence="7">
    <location>
        <begin position="115"/>
        <end position="136"/>
    </location>
</feature>
<dbReference type="AlphaFoldDB" id="A0A8T3D5C5"/>
<reference evidence="8" key="1">
    <citation type="submission" date="2021-01" db="EMBL/GenBank/DDBJ databases">
        <authorList>
            <person name="Zahm M."/>
            <person name="Roques C."/>
            <person name="Cabau C."/>
            <person name="Klopp C."/>
            <person name="Donnadieu C."/>
            <person name="Jouanno E."/>
            <person name="Lampietro C."/>
            <person name="Louis A."/>
            <person name="Herpin A."/>
            <person name="Echchiki A."/>
            <person name="Berthelot C."/>
            <person name="Parey E."/>
            <person name="Roest-Crollius H."/>
            <person name="Braasch I."/>
            <person name="Postlethwait J."/>
            <person name="Bobe J."/>
            <person name="Montfort J."/>
            <person name="Bouchez O."/>
            <person name="Begum T."/>
            <person name="Mejri S."/>
            <person name="Adams A."/>
            <person name="Chen W.-J."/>
            <person name="Guiguen Y."/>
        </authorList>
    </citation>
    <scope>NUCLEOTIDE SEQUENCE</scope>
    <source>
        <tissue evidence="8">Blood</tissue>
    </source>
</reference>
<feature type="compositionally biased region" description="Acidic residues" evidence="6">
    <location>
        <begin position="67"/>
        <end position="84"/>
    </location>
</feature>
<keyword evidence="3 7" id="KW-0812">Transmembrane</keyword>
<evidence type="ECO:0000256" key="1">
    <source>
        <dbReference type="ARBA" id="ARBA00004141"/>
    </source>
</evidence>
<dbReference type="OrthoDB" id="9948320at2759"/>
<keyword evidence="4 7" id="KW-1133">Transmembrane helix</keyword>
<feature type="region of interest" description="Disordered" evidence="6">
    <location>
        <begin position="1"/>
        <end position="26"/>
    </location>
</feature>
<dbReference type="Proteomes" id="UP000829720">
    <property type="component" value="Unassembled WGS sequence"/>
</dbReference>
<keyword evidence="9" id="KW-1185">Reference proteome</keyword>
<feature type="compositionally biased region" description="Basic and acidic residues" evidence="6">
    <location>
        <begin position="1"/>
        <end position="18"/>
    </location>
</feature>
<accession>A0A8T3D5C5</accession>
<dbReference type="InterPro" id="IPR033355">
    <property type="entry name" value="TMEM88"/>
</dbReference>
<comment type="subcellular location">
    <subcellularLocation>
        <location evidence="1">Membrane</location>
        <topology evidence="1">Multi-pass membrane protein</topology>
    </subcellularLocation>
</comment>
<comment type="similarity">
    <text evidence="2">Belongs to the TMEM88 family.</text>
</comment>
<dbReference type="PANTHER" id="PTHR28628:SF4">
    <property type="entry name" value="TRANSMEMBRANE PROTEIN 88B"/>
    <property type="match status" value="1"/>
</dbReference>
<evidence type="ECO:0000256" key="4">
    <source>
        <dbReference type="ARBA" id="ARBA00022989"/>
    </source>
</evidence>
<dbReference type="GO" id="GO:0030165">
    <property type="term" value="F:PDZ domain binding"/>
    <property type="evidence" value="ECO:0007669"/>
    <property type="project" value="TreeGrafter"/>
</dbReference>
<dbReference type="PANTHER" id="PTHR28628">
    <property type="entry name" value="TRANSMEMBRANE PROTEIN 88-RELATED"/>
    <property type="match status" value="1"/>
</dbReference>
<evidence type="ECO:0000256" key="7">
    <source>
        <dbReference type="SAM" id="Phobius"/>
    </source>
</evidence>
<evidence type="ECO:0000313" key="9">
    <source>
        <dbReference type="Proteomes" id="UP000829720"/>
    </source>
</evidence>
<evidence type="ECO:0000256" key="5">
    <source>
        <dbReference type="ARBA" id="ARBA00023136"/>
    </source>
</evidence>
<gene>
    <name evidence="8" type="ORF">AGOR_G00157110</name>
</gene>
<proteinExistence type="inferred from homology"/>
<evidence type="ECO:0000256" key="2">
    <source>
        <dbReference type="ARBA" id="ARBA00005734"/>
    </source>
</evidence>
<evidence type="ECO:0000256" key="3">
    <source>
        <dbReference type="ARBA" id="ARBA00022692"/>
    </source>
</evidence>
<feature type="region of interest" description="Disordered" evidence="6">
    <location>
        <begin position="31"/>
        <end position="50"/>
    </location>
</feature>
<evidence type="ECO:0000313" key="8">
    <source>
        <dbReference type="EMBL" id="KAI1890777.1"/>
    </source>
</evidence>
<feature type="region of interest" description="Disordered" evidence="6">
    <location>
        <begin position="60"/>
        <end position="84"/>
    </location>
</feature>
<name>A0A8T3D5C5_9TELE</name>